<name>Q3BAL7_PHAAO</name>
<keyword evidence="1" id="KW-1133">Transmembrane helix</keyword>
<keyword evidence="1" id="KW-0812">Transmembrane</keyword>
<accession>Q3BAL7</accession>
<dbReference type="AlphaFoldDB" id="Q3BAL7"/>
<proteinExistence type="predicted"/>
<sequence length="85" mass="9871">MSLSSDWSFEEYIYLFLVLGPVVLGIDSTLSNCFSLLRKGNKDKIRACFIAIVINRCCFKVNLFVRLDKIFPCSLRNRLIKLMFL</sequence>
<gene>
    <name evidence="2" type="primary">rps12</name>
</gene>
<evidence type="ECO:0000313" key="2">
    <source>
        <dbReference type="EMBL" id="AAW82559.1"/>
    </source>
</evidence>
<reference evidence="2" key="2">
    <citation type="journal article" date="2006" name="Mol. Biol. Evol.">
        <title>The chloroplast genome of Phalaenopsis aphrodite (Orchidaceae): comparative analysis of evolutionary rate with that of grasses and its phylogenetic implications.</title>
        <authorList>
            <person name="Chang C.-C."/>
            <person name="Lin H.-C."/>
            <person name="Lin I.-P."/>
            <person name="Chow T.-Y."/>
            <person name="Chen H.-H."/>
            <person name="Chen W.-H."/>
            <person name="Cheng C.-H."/>
            <person name="Lin C.-Y."/>
            <person name="Liu S.-M."/>
            <person name="Chang C.-C."/>
            <person name="Chaw S.-M."/>
        </authorList>
    </citation>
    <scope>NUCLEOTIDE SEQUENCE</scope>
</reference>
<feature type="transmembrane region" description="Helical" evidence="1">
    <location>
        <begin position="12"/>
        <end position="37"/>
    </location>
</feature>
<reference evidence="2" key="1">
    <citation type="submission" date="2005-02" db="EMBL/GenBank/DDBJ databases">
        <authorList>
            <person name="Lin H.-C."/>
            <person name="Chaw S.-M."/>
            <person name="Lin I.-P."/>
            <person name="Chow T.-Y."/>
            <person name="Chen H.-H."/>
            <person name="Chen W.-H."/>
            <person name="Cheng C.-H."/>
            <person name="Liu S.-M."/>
            <person name="Chang C.-C."/>
            <person name="Chang C.-C."/>
        </authorList>
    </citation>
    <scope>NUCLEOTIDE SEQUENCE</scope>
</reference>
<dbReference type="RefSeq" id="YP_358601.1">
    <property type="nucleotide sequence ID" value="NC_007499.1"/>
</dbReference>
<protein>
    <submittedName>
        <fullName evidence="2">Uncharacterized protein rps12</fullName>
    </submittedName>
</protein>
<dbReference type="EMBL" id="AY916449">
    <property type="protein sequence ID" value="AAW82559.1"/>
    <property type="molecule type" value="Genomic_DNA"/>
</dbReference>
<geneLocation type="chloroplast" evidence="2"/>
<organism evidence="2">
    <name type="scientific">Phalaenopsis aphrodite subsp. formosana</name>
    <name type="common">Moth orchid</name>
    <dbReference type="NCBI Taxonomy" id="308872"/>
    <lineage>
        <taxon>Eukaryota</taxon>
        <taxon>Viridiplantae</taxon>
        <taxon>Streptophyta</taxon>
        <taxon>Embryophyta</taxon>
        <taxon>Tracheophyta</taxon>
        <taxon>Spermatophyta</taxon>
        <taxon>Magnoliopsida</taxon>
        <taxon>Liliopsida</taxon>
        <taxon>Asparagales</taxon>
        <taxon>Orchidaceae</taxon>
        <taxon>Epidendroideae</taxon>
        <taxon>Vandeae</taxon>
        <taxon>Aeridinae</taxon>
        <taxon>Phalaenopsis</taxon>
    </lineage>
</organism>
<keyword evidence="1" id="KW-0472">Membrane</keyword>
<keyword evidence="2" id="KW-0150">Chloroplast</keyword>
<keyword evidence="2" id="KW-0934">Plastid</keyword>
<evidence type="ECO:0000256" key="1">
    <source>
        <dbReference type="SAM" id="Phobius"/>
    </source>
</evidence>